<proteinExistence type="inferred from homology"/>
<dbReference type="Pfam" id="PF04954">
    <property type="entry name" value="SIP"/>
    <property type="match status" value="1"/>
</dbReference>
<dbReference type="PANTHER" id="PTHR30157:SF0">
    <property type="entry name" value="NADPH-DEPENDENT FERRIC-CHELATE REDUCTASE"/>
    <property type="match status" value="1"/>
</dbReference>
<sequence length="270" mass="30147">MPHSLPVNRPRLLTVKRITDLSKGLRRLTLSSPDLADYPFTCGGAHIKIMLPRPGQSEIVLPTPTPQGPRWDDPATRPIIRTFTLRAFRRERLELDIDFALHGELGPASHFALHAVPGDRLAISGPGGPNPMLQEADFYYMTGDLTALPAICAMAEVMRPGARGEIALLVPDEEEIHPLALPSGVNLSWFVGGAEQAQALIAHLTALPMEREKSYFWFGGEEGLVLPLRRHTRRILDVDRRQVYAVPYWRLGKSEDAYHQDRHEAMESEA</sequence>
<feature type="domain" description="FAD-binding FR-type" evidence="2">
    <location>
        <begin position="8"/>
        <end position="133"/>
    </location>
</feature>
<dbReference type="PROSITE" id="PS51384">
    <property type="entry name" value="FAD_FR"/>
    <property type="match status" value="1"/>
</dbReference>
<reference evidence="3 4" key="2">
    <citation type="journal article" date="2016" name="Genome Announc.">
        <title>Complete Genome Sequence of the Highly Virulent Aeromonas schubertii Strain WL1483, Isolated from Diseased Snakehead Fish (Channa argus) in China.</title>
        <authorList>
            <person name="Liu L."/>
            <person name="Li N."/>
            <person name="Zhang D."/>
            <person name="Fu X."/>
            <person name="Shi C."/>
            <person name="Lin Q."/>
            <person name="Hao G."/>
        </authorList>
    </citation>
    <scope>NUCLEOTIDE SEQUENCE [LARGE SCALE GENOMIC DNA]</scope>
    <source>
        <strain evidence="3 4">WL1483</strain>
    </source>
</reference>
<dbReference type="InterPro" id="IPR013113">
    <property type="entry name" value="SIP_FAD-bd"/>
</dbReference>
<dbReference type="Pfam" id="PF08021">
    <property type="entry name" value="FAD_binding_9"/>
    <property type="match status" value="1"/>
</dbReference>
<dbReference type="Gene3D" id="2.40.30.10">
    <property type="entry name" value="Translation factors"/>
    <property type="match status" value="1"/>
</dbReference>
<dbReference type="InterPro" id="IPR007037">
    <property type="entry name" value="SIP_rossman_dom"/>
</dbReference>
<evidence type="ECO:0000256" key="1">
    <source>
        <dbReference type="ARBA" id="ARBA00035644"/>
    </source>
</evidence>
<dbReference type="CDD" id="cd06193">
    <property type="entry name" value="siderophore_interacting"/>
    <property type="match status" value="1"/>
</dbReference>
<protein>
    <submittedName>
        <fullName evidence="3">Vibriobactin utilization protein ViuB</fullName>
    </submittedName>
</protein>
<accession>A0A0S2SJ92</accession>
<dbReference type="EMBL" id="CP013067">
    <property type="protein sequence ID" value="ALP41749.1"/>
    <property type="molecule type" value="Genomic_DNA"/>
</dbReference>
<dbReference type="RefSeq" id="WP_060586890.1">
    <property type="nucleotide sequence ID" value="NZ_CP013067.1"/>
</dbReference>
<evidence type="ECO:0000259" key="2">
    <source>
        <dbReference type="PROSITE" id="PS51384"/>
    </source>
</evidence>
<evidence type="ECO:0000313" key="4">
    <source>
        <dbReference type="Proteomes" id="UP000058114"/>
    </source>
</evidence>
<dbReference type="Proteomes" id="UP000058114">
    <property type="component" value="Chromosome"/>
</dbReference>
<dbReference type="KEGG" id="asr:WL1483_2330"/>
<dbReference type="AlphaFoldDB" id="A0A0S2SJ92"/>
<organism evidence="3 4">
    <name type="scientific">Aeromonas schubertii</name>
    <dbReference type="NCBI Taxonomy" id="652"/>
    <lineage>
        <taxon>Bacteria</taxon>
        <taxon>Pseudomonadati</taxon>
        <taxon>Pseudomonadota</taxon>
        <taxon>Gammaproteobacteria</taxon>
        <taxon>Aeromonadales</taxon>
        <taxon>Aeromonadaceae</taxon>
        <taxon>Aeromonas</taxon>
    </lineage>
</organism>
<dbReference type="PATRIC" id="fig|652.5.peg.2952"/>
<gene>
    <name evidence="3" type="ORF">WL1483_2330</name>
</gene>
<dbReference type="InterPro" id="IPR017927">
    <property type="entry name" value="FAD-bd_FR_type"/>
</dbReference>
<name>A0A0S2SJ92_9GAMM</name>
<dbReference type="SUPFAM" id="SSF63380">
    <property type="entry name" value="Riboflavin synthase domain-like"/>
    <property type="match status" value="1"/>
</dbReference>
<dbReference type="InterPro" id="IPR039261">
    <property type="entry name" value="FNR_nucleotide-bd"/>
</dbReference>
<dbReference type="InterPro" id="IPR039374">
    <property type="entry name" value="SIP_fam"/>
</dbReference>
<dbReference type="InterPro" id="IPR017938">
    <property type="entry name" value="Riboflavin_synthase-like_b-brl"/>
</dbReference>
<dbReference type="GO" id="GO:0016491">
    <property type="term" value="F:oxidoreductase activity"/>
    <property type="evidence" value="ECO:0007669"/>
    <property type="project" value="InterPro"/>
</dbReference>
<comment type="similarity">
    <text evidence="1">Belongs to the SIP oxidoreductase family.</text>
</comment>
<dbReference type="PANTHER" id="PTHR30157">
    <property type="entry name" value="FERRIC REDUCTASE, NADPH-DEPENDENT"/>
    <property type="match status" value="1"/>
</dbReference>
<reference evidence="4" key="1">
    <citation type="submission" date="2015-10" db="EMBL/GenBank/DDBJ databases">
        <title>Complete Genome Sequence of Aeromonas schubertii strain WL1483.</title>
        <authorList>
            <person name="Liu L."/>
        </authorList>
    </citation>
    <scope>NUCLEOTIDE SEQUENCE [LARGE SCALE GENOMIC DNA]</scope>
    <source>
        <strain evidence="4">WL1483</strain>
    </source>
</reference>
<dbReference type="Gene3D" id="3.40.50.80">
    <property type="entry name" value="Nucleotide-binding domain of ferredoxin-NADP reductase (FNR) module"/>
    <property type="match status" value="1"/>
</dbReference>
<evidence type="ECO:0000313" key="3">
    <source>
        <dbReference type="EMBL" id="ALP41749.1"/>
    </source>
</evidence>